<dbReference type="InterPro" id="IPR036065">
    <property type="entry name" value="BolA-like_sf"/>
</dbReference>
<dbReference type="WBParaSite" id="TASK_0000798701-mRNA-1">
    <property type="protein sequence ID" value="TASK_0000798701-mRNA-1"/>
    <property type="gene ID" value="TASK_0000798701"/>
</dbReference>
<dbReference type="SUPFAM" id="SSF82657">
    <property type="entry name" value="BolA-like"/>
    <property type="match status" value="1"/>
</dbReference>
<evidence type="ECO:0000313" key="3">
    <source>
        <dbReference type="EMBL" id="VDK39363.1"/>
    </source>
</evidence>
<dbReference type="PANTHER" id="PTHR46229">
    <property type="entry name" value="BOLA TRANSCRIPTION REGULATOR"/>
    <property type="match status" value="1"/>
</dbReference>
<organism evidence="5">
    <name type="scientific">Taenia asiatica</name>
    <name type="common">Asian tapeworm</name>
    <dbReference type="NCBI Taxonomy" id="60517"/>
    <lineage>
        <taxon>Eukaryota</taxon>
        <taxon>Metazoa</taxon>
        <taxon>Spiralia</taxon>
        <taxon>Lophotrochozoa</taxon>
        <taxon>Platyhelminthes</taxon>
        <taxon>Cestoda</taxon>
        <taxon>Eucestoda</taxon>
        <taxon>Cyclophyllidea</taxon>
        <taxon>Taeniidae</taxon>
        <taxon>Taenia</taxon>
    </lineage>
</organism>
<dbReference type="InterPro" id="IPR002634">
    <property type="entry name" value="BolA"/>
</dbReference>
<evidence type="ECO:0000256" key="2">
    <source>
        <dbReference type="RuleBase" id="RU003860"/>
    </source>
</evidence>
<reference evidence="3 4" key="2">
    <citation type="submission" date="2018-11" db="EMBL/GenBank/DDBJ databases">
        <authorList>
            <consortium name="Pathogen Informatics"/>
        </authorList>
    </citation>
    <scope>NUCLEOTIDE SEQUENCE [LARGE SCALE GENOMIC DNA]</scope>
</reference>
<evidence type="ECO:0000256" key="1">
    <source>
        <dbReference type="ARBA" id="ARBA00005578"/>
    </source>
</evidence>
<reference evidence="5" key="1">
    <citation type="submission" date="2017-02" db="UniProtKB">
        <authorList>
            <consortium name="WormBaseParasite"/>
        </authorList>
    </citation>
    <scope>IDENTIFICATION</scope>
</reference>
<proteinExistence type="inferred from homology"/>
<keyword evidence="4" id="KW-1185">Reference proteome</keyword>
<dbReference type="EMBL" id="UYRS01018709">
    <property type="protein sequence ID" value="VDK39363.1"/>
    <property type="molecule type" value="Genomic_DNA"/>
</dbReference>
<evidence type="ECO:0000313" key="4">
    <source>
        <dbReference type="Proteomes" id="UP000282613"/>
    </source>
</evidence>
<dbReference type="InterPro" id="IPR050961">
    <property type="entry name" value="BolA/IbaG_stress_morph_reg"/>
</dbReference>
<accession>A0A0R3WBH1</accession>
<dbReference type="Pfam" id="PF01722">
    <property type="entry name" value="BolA"/>
    <property type="match status" value="1"/>
</dbReference>
<protein>
    <submittedName>
        <fullName evidence="5">BolA-like protein</fullName>
    </submittedName>
</protein>
<gene>
    <name evidence="3" type="ORF">TASK_LOCUS7988</name>
</gene>
<comment type="similarity">
    <text evidence="1 2">Belongs to the BolA/IbaG family.</text>
</comment>
<dbReference type="OrthoDB" id="4983at2759"/>
<evidence type="ECO:0000313" key="5">
    <source>
        <dbReference type="WBParaSite" id="TASK_0000798701-mRNA-1"/>
    </source>
</evidence>
<dbReference type="GO" id="GO:0005739">
    <property type="term" value="C:mitochondrion"/>
    <property type="evidence" value="ECO:0007669"/>
    <property type="project" value="TreeGrafter"/>
</dbReference>
<dbReference type="PANTHER" id="PTHR46229:SF2">
    <property type="entry name" value="BOLA-LIKE PROTEIN 1"/>
    <property type="match status" value="1"/>
</dbReference>
<dbReference type="Proteomes" id="UP000282613">
    <property type="component" value="Unassembled WGS sequence"/>
</dbReference>
<dbReference type="Gene3D" id="3.30.300.90">
    <property type="entry name" value="BolA-like"/>
    <property type="match status" value="1"/>
</dbReference>
<sequence length="129" mass="14516">MQMQFLSNFRRSSILTLRFTCSEAGPVQAAIRAKLTTLFKPTCLDIINESHHHASNHGHESHFRISIVSKDFENVDDVMRHRLVKKALQHEFDAGLHAISILAKAPSEEMRENPSVPCIGISKGINIDK</sequence>
<name>A0A0R3WBH1_TAEAS</name>
<dbReference type="AlphaFoldDB" id="A0A0R3WBH1"/>
<dbReference type="STRING" id="60517.A0A0R3WBH1"/>